<gene>
    <name evidence="1" type="ORF">Glove_287g19</name>
</gene>
<dbReference type="EMBL" id="PQFF01000263">
    <property type="protein sequence ID" value="RHZ69189.1"/>
    <property type="molecule type" value="Genomic_DNA"/>
</dbReference>
<evidence type="ECO:0000313" key="2">
    <source>
        <dbReference type="Proteomes" id="UP000266861"/>
    </source>
</evidence>
<reference evidence="1 2" key="1">
    <citation type="submission" date="2018-08" db="EMBL/GenBank/DDBJ databases">
        <title>Genome and evolution of the arbuscular mycorrhizal fungus Diversispora epigaea (formerly Glomus versiforme) and its bacterial endosymbionts.</title>
        <authorList>
            <person name="Sun X."/>
            <person name="Fei Z."/>
            <person name="Harrison M."/>
        </authorList>
    </citation>
    <scope>NUCLEOTIDE SEQUENCE [LARGE SCALE GENOMIC DNA]</scope>
    <source>
        <strain evidence="1 2">IT104</strain>
    </source>
</reference>
<keyword evidence="2" id="KW-1185">Reference proteome</keyword>
<sequence>MFKDNFTLIGKRLNKKPICQNTLKLFYETYLFERLKESKFKFNSAIHVASSKRKIEQNKNELVKIESRNVRPISRIKVRDKQLIKNREFQNYKGALRPINWNINEKYTLNVPVSPKVEVICISYHFYISYTQNLLSNLLIIYYIGCW</sequence>
<protein>
    <submittedName>
        <fullName evidence="1">Uncharacterized protein</fullName>
    </submittedName>
</protein>
<dbReference type="Proteomes" id="UP000266861">
    <property type="component" value="Unassembled WGS sequence"/>
</dbReference>
<evidence type="ECO:0000313" key="1">
    <source>
        <dbReference type="EMBL" id="RHZ69189.1"/>
    </source>
</evidence>
<accession>A0A397I0R6</accession>
<dbReference type="AlphaFoldDB" id="A0A397I0R6"/>
<proteinExistence type="predicted"/>
<name>A0A397I0R6_9GLOM</name>
<organism evidence="1 2">
    <name type="scientific">Diversispora epigaea</name>
    <dbReference type="NCBI Taxonomy" id="1348612"/>
    <lineage>
        <taxon>Eukaryota</taxon>
        <taxon>Fungi</taxon>
        <taxon>Fungi incertae sedis</taxon>
        <taxon>Mucoromycota</taxon>
        <taxon>Glomeromycotina</taxon>
        <taxon>Glomeromycetes</taxon>
        <taxon>Diversisporales</taxon>
        <taxon>Diversisporaceae</taxon>
        <taxon>Diversispora</taxon>
    </lineage>
</organism>
<comment type="caution">
    <text evidence="1">The sequence shown here is derived from an EMBL/GenBank/DDBJ whole genome shotgun (WGS) entry which is preliminary data.</text>
</comment>